<dbReference type="AlphaFoldDB" id="A0AAD4C622"/>
<evidence type="ECO:0000313" key="3">
    <source>
        <dbReference type="Proteomes" id="UP001194468"/>
    </source>
</evidence>
<accession>A0AAD4C622</accession>
<reference evidence="2" key="1">
    <citation type="submission" date="2019-10" db="EMBL/GenBank/DDBJ databases">
        <authorList>
            <consortium name="DOE Joint Genome Institute"/>
            <person name="Kuo A."/>
            <person name="Miyauchi S."/>
            <person name="Kiss E."/>
            <person name="Drula E."/>
            <person name="Kohler A."/>
            <person name="Sanchez-Garcia M."/>
            <person name="Andreopoulos B."/>
            <person name="Barry K.W."/>
            <person name="Bonito G."/>
            <person name="Buee M."/>
            <person name="Carver A."/>
            <person name="Chen C."/>
            <person name="Cichocki N."/>
            <person name="Clum A."/>
            <person name="Culley D."/>
            <person name="Crous P.W."/>
            <person name="Fauchery L."/>
            <person name="Girlanda M."/>
            <person name="Hayes R."/>
            <person name="Keri Z."/>
            <person name="LaButti K."/>
            <person name="Lipzen A."/>
            <person name="Lombard V."/>
            <person name="Magnuson J."/>
            <person name="Maillard F."/>
            <person name="Morin E."/>
            <person name="Murat C."/>
            <person name="Nolan M."/>
            <person name="Ohm R."/>
            <person name="Pangilinan J."/>
            <person name="Pereira M."/>
            <person name="Perotto S."/>
            <person name="Peter M."/>
            <person name="Riley R."/>
            <person name="Sitrit Y."/>
            <person name="Stielow B."/>
            <person name="Szollosi G."/>
            <person name="Zifcakova L."/>
            <person name="Stursova M."/>
            <person name="Spatafora J.W."/>
            <person name="Tedersoo L."/>
            <person name="Vaario L.-M."/>
            <person name="Yamada A."/>
            <person name="Yan M."/>
            <person name="Wang P."/>
            <person name="Xu J."/>
            <person name="Bruns T."/>
            <person name="Baldrian P."/>
            <person name="Vilgalys R."/>
            <person name="Henrissat B."/>
            <person name="Grigoriev I.V."/>
            <person name="Hibbett D."/>
            <person name="Nagy L.G."/>
            <person name="Martin F.M."/>
        </authorList>
    </citation>
    <scope>NUCLEOTIDE SEQUENCE</scope>
    <source>
        <strain evidence="2">BED1</strain>
    </source>
</reference>
<feature type="region of interest" description="Disordered" evidence="1">
    <location>
        <begin position="1"/>
        <end position="118"/>
    </location>
</feature>
<proteinExistence type="predicted"/>
<feature type="compositionally biased region" description="Basic and acidic residues" evidence="1">
    <location>
        <begin position="1"/>
        <end position="39"/>
    </location>
</feature>
<dbReference type="EMBL" id="WHUW01000003">
    <property type="protein sequence ID" value="KAF8449493.1"/>
    <property type="molecule type" value="Genomic_DNA"/>
</dbReference>
<feature type="compositionally biased region" description="Basic and acidic residues" evidence="1">
    <location>
        <begin position="49"/>
        <end position="65"/>
    </location>
</feature>
<protein>
    <submittedName>
        <fullName evidence="2">Uncharacterized protein</fullName>
    </submittedName>
</protein>
<reference evidence="2" key="2">
    <citation type="journal article" date="2020" name="Nat. Commun.">
        <title>Large-scale genome sequencing of mycorrhizal fungi provides insights into the early evolution of symbiotic traits.</title>
        <authorList>
            <person name="Miyauchi S."/>
            <person name="Kiss E."/>
            <person name="Kuo A."/>
            <person name="Drula E."/>
            <person name="Kohler A."/>
            <person name="Sanchez-Garcia M."/>
            <person name="Morin E."/>
            <person name="Andreopoulos B."/>
            <person name="Barry K.W."/>
            <person name="Bonito G."/>
            <person name="Buee M."/>
            <person name="Carver A."/>
            <person name="Chen C."/>
            <person name="Cichocki N."/>
            <person name="Clum A."/>
            <person name="Culley D."/>
            <person name="Crous P.W."/>
            <person name="Fauchery L."/>
            <person name="Girlanda M."/>
            <person name="Hayes R.D."/>
            <person name="Keri Z."/>
            <person name="LaButti K."/>
            <person name="Lipzen A."/>
            <person name="Lombard V."/>
            <person name="Magnuson J."/>
            <person name="Maillard F."/>
            <person name="Murat C."/>
            <person name="Nolan M."/>
            <person name="Ohm R.A."/>
            <person name="Pangilinan J."/>
            <person name="Pereira M.F."/>
            <person name="Perotto S."/>
            <person name="Peter M."/>
            <person name="Pfister S."/>
            <person name="Riley R."/>
            <person name="Sitrit Y."/>
            <person name="Stielow J.B."/>
            <person name="Szollosi G."/>
            <person name="Zifcakova L."/>
            <person name="Stursova M."/>
            <person name="Spatafora J.W."/>
            <person name="Tedersoo L."/>
            <person name="Vaario L.M."/>
            <person name="Yamada A."/>
            <person name="Yan M."/>
            <person name="Wang P."/>
            <person name="Xu J."/>
            <person name="Bruns T."/>
            <person name="Baldrian P."/>
            <person name="Vilgalys R."/>
            <person name="Dunand C."/>
            <person name="Henrissat B."/>
            <person name="Grigoriev I.V."/>
            <person name="Hibbett D."/>
            <person name="Nagy L.G."/>
            <person name="Martin F.M."/>
        </authorList>
    </citation>
    <scope>NUCLEOTIDE SEQUENCE</scope>
    <source>
        <strain evidence="2">BED1</strain>
    </source>
</reference>
<organism evidence="2 3">
    <name type="scientific">Boletus edulis BED1</name>
    <dbReference type="NCBI Taxonomy" id="1328754"/>
    <lineage>
        <taxon>Eukaryota</taxon>
        <taxon>Fungi</taxon>
        <taxon>Dikarya</taxon>
        <taxon>Basidiomycota</taxon>
        <taxon>Agaricomycotina</taxon>
        <taxon>Agaricomycetes</taxon>
        <taxon>Agaricomycetidae</taxon>
        <taxon>Boletales</taxon>
        <taxon>Boletineae</taxon>
        <taxon>Boletaceae</taxon>
        <taxon>Boletoideae</taxon>
        <taxon>Boletus</taxon>
    </lineage>
</organism>
<gene>
    <name evidence="2" type="ORF">L210DRAFT_933683</name>
</gene>
<comment type="caution">
    <text evidence="2">The sequence shown here is derived from an EMBL/GenBank/DDBJ whole genome shotgun (WGS) entry which is preliminary data.</text>
</comment>
<dbReference type="Proteomes" id="UP001194468">
    <property type="component" value="Unassembled WGS sequence"/>
</dbReference>
<keyword evidence="3" id="KW-1185">Reference proteome</keyword>
<name>A0AAD4C622_BOLED</name>
<evidence type="ECO:0000313" key="2">
    <source>
        <dbReference type="EMBL" id="KAF8449493.1"/>
    </source>
</evidence>
<sequence length="193" mass="20580">MQEKVRPESEDGGNRGAEKTKHVGPRNNDKGKACAHDMEDGTPNVGPSSKDKGKAHTHDMEDAPRTDGPLSTRNTKTKHVGPSSKTKGKASVHNTPNDAPRKDGPLSSSNTKKGMVQAKDLGYSELGTNGLSKKCGPGKAVLRQCTPAPMTMRKTLDEDSNEDICQSPCSWAAQTDAADQTIKSEAVSQYHLA</sequence>
<evidence type="ECO:0000256" key="1">
    <source>
        <dbReference type="SAM" id="MobiDB-lite"/>
    </source>
</evidence>